<reference evidence="2 3" key="1">
    <citation type="submission" date="2012-01" db="EMBL/GenBank/DDBJ databases">
        <title>The Genome Sequence of Helcococcus kunzii ATCC 51366.</title>
        <authorList>
            <consortium name="The Broad Institute Genome Sequencing Platform"/>
            <person name="Earl A."/>
            <person name="Ward D."/>
            <person name="Feldgarden M."/>
            <person name="Gevers D."/>
            <person name="Huys G."/>
            <person name="Young S.K."/>
            <person name="Zeng Q."/>
            <person name="Gargeya S."/>
            <person name="Fitzgerald M."/>
            <person name="Haas B."/>
            <person name="Abouelleil A."/>
            <person name="Alvarado L."/>
            <person name="Arachchi H.M."/>
            <person name="Berlin A."/>
            <person name="Chapman S.B."/>
            <person name="Gearin G."/>
            <person name="Goldberg J."/>
            <person name="Griggs A."/>
            <person name="Gujja S."/>
            <person name="Hansen M."/>
            <person name="Heiman D."/>
            <person name="Howarth C."/>
            <person name="Larimer J."/>
            <person name="Lui A."/>
            <person name="MacDonald P.J.P."/>
            <person name="McCowen C."/>
            <person name="Montmayeur A."/>
            <person name="Murphy C."/>
            <person name="Neiman D."/>
            <person name="Pearson M."/>
            <person name="Priest M."/>
            <person name="Roberts A."/>
            <person name="Saif S."/>
            <person name="Shea T."/>
            <person name="Sisk P."/>
            <person name="Stolte C."/>
            <person name="Sykes S."/>
            <person name="Wortman J."/>
            <person name="Nusbaum C."/>
            <person name="Birren B."/>
        </authorList>
    </citation>
    <scope>NUCLEOTIDE SEQUENCE [LARGE SCALE GENOMIC DNA]</scope>
    <source>
        <strain evidence="2 3">ATCC 51366</strain>
    </source>
</reference>
<proteinExistence type="predicted"/>
<protein>
    <submittedName>
        <fullName evidence="2">Uncharacterized protein</fullName>
    </submittedName>
</protein>
<feature type="transmembrane region" description="Helical" evidence="1">
    <location>
        <begin position="20"/>
        <end position="40"/>
    </location>
</feature>
<dbReference type="GeneID" id="96998699"/>
<feature type="transmembrane region" description="Helical" evidence="1">
    <location>
        <begin position="314"/>
        <end position="332"/>
    </location>
</feature>
<feature type="transmembrane region" description="Helical" evidence="1">
    <location>
        <begin position="398"/>
        <end position="422"/>
    </location>
</feature>
<dbReference type="Proteomes" id="UP000004191">
    <property type="component" value="Unassembled WGS sequence"/>
</dbReference>
<name>H3NMY4_9FIRM</name>
<accession>H3NMY4</accession>
<sequence length="439" mass="50780">MKRIYDLTKLNIKLLKNYFIILLLQFLFMLIVFMGIVPNYRFTNQTYNTFKNSALSKSILYYNDIDAINFNVMDISKKQKNDIINKIKTNLIKLEEISRSNSNITSTSPNINRYFFEINGEKYDAEVIEKEILDIYLRDKIDLISSDNIKKNTIQAYILSNDRTRELFNIGDVFETSINNYYDDKTVNSTDVKIQIAGFLSNDIPNIISRGVYSDGISSAGLLFDYELPSVNDIHIFFEYNDLLKSIDSIDKMSSNNLFSKIIYFNQNTKDEEINKLNEKILSLNIGNSNTSKQLLENQKNNINYLLSKSVDKIIIAIILIITTIIVSSFINSKKTKKAIIIYRLNGAKIKDIIIANFITNILPFIIVFLPYTIFSLIRNSRFYANITGDIYFSKIRSLLTLNEILIISLFVFSIILIYIVLSSIKMINFYKTDKKVGK</sequence>
<keyword evidence="3" id="KW-1185">Reference proteome</keyword>
<evidence type="ECO:0000256" key="1">
    <source>
        <dbReference type="SAM" id="Phobius"/>
    </source>
</evidence>
<keyword evidence="1" id="KW-1133">Transmembrane helix</keyword>
<keyword evidence="1" id="KW-0812">Transmembrane</keyword>
<dbReference type="STRING" id="883114.HMPREF9709_00695"/>
<dbReference type="RefSeq" id="WP_005398000.1">
    <property type="nucleotide sequence ID" value="NZ_JH601088.1"/>
</dbReference>
<organism evidence="2 3">
    <name type="scientific">Helcococcus kunzii ATCC 51366</name>
    <dbReference type="NCBI Taxonomy" id="883114"/>
    <lineage>
        <taxon>Bacteria</taxon>
        <taxon>Bacillati</taxon>
        <taxon>Bacillota</taxon>
        <taxon>Tissierellia</taxon>
        <taxon>Tissierellales</taxon>
        <taxon>Peptoniphilaceae</taxon>
        <taxon>Helcococcus</taxon>
    </lineage>
</organism>
<dbReference type="PATRIC" id="fig|883114.3.peg.688"/>
<comment type="caution">
    <text evidence="2">The sequence shown here is derived from an EMBL/GenBank/DDBJ whole genome shotgun (WGS) entry which is preliminary data.</text>
</comment>
<dbReference type="HOGENOM" id="CLU_634248_0_0_9"/>
<evidence type="ECO:0000313" key="2">
    <source>
        <dbReference type="EMBL" id="EHR34388.1"/>
    </source>
</evidence>
<evidence type="ECO:0000313" key="3">
    <source>
        <dbReference type="Proteomes" id="UP000004191"/>
    </source>
</evidence>
<dbReference type="EMBL" id="AGEI01000020">
    <property type="protein sequence ID" value="EHR34388.1"/>
    <property type="molecule type" value="Genomic_DNA"/>
</dbReference>
<dbReference type="AlphaFoldDB" id="H3NMY4"/>
<feature type="transmembrane region" description="Helical" evidence="1">
    <location>
        <begin position="353"/>
        <end position="378"/>
    </location>
</feature>
<keyword evidence="1" id="KW-0472">Membrane</keyword>
<gene>
    <name evidence="2" type="ORF">HMPREF9709_00695</name>
</gene>